<proteinExistence type="predicted"/>
<comment type="caution">
    <text evidence="2">The sequence shown here is derived from an EMBL/GenBank/DDBJ whole genome shotgun (WGS) entry which is preliminary data.</text>
</comment>
<name>A0A4V3W7J7_9HYPH</name>
<dbReference type="Pfam" id="PF12860">
    <property type="entry name" value="PAS_7"/>
    <property type="match status" value="1"/>
</dbReference>
<feature type="domain" description="GGDEF" evidence="1">
    <location>
        <begin position="164"/>
        <end position="295"/>
    </location>
</feature>
<evidence type="ECO:0000313" key="2">
    <source>
        <dbReference type="EMBL" id="THF47557.1"/>
    </source>
</evidence>
<dbReference type="InterPro" id="IPR029787">
    <property type="entry name" value="Nucleotide_cyclase"/>
</dbReference>
<protein>
    <submittedName>
        <fullName evidence="2">Diguanylate cyclase</fullName>
    </submittedName>
</protein>
<dbReference type="Gene3D" id="3.30.70.270">
    <property type="match status" value="1"/>
</dbReference>
<dbReference type="InterPro" id="IPR000160">
    <property type="entry name" value="GGDEF_dom"/>
</dbReference>
<dbReference type="Gene3D" id="3.30.450.20">
    <property type="entry name" value="PAS domain"/>
    <property type="match status" value="1"/>
</dbReference>
<dbReference type="AlphaFoldDB" id="A0A4V3W7J7"/>
<dbReference type="PANTHER" id="PTHR46663:SF4">
    <property type="entry name" value="DIGUANYLATE CYCLASE DGCT-RELATED"/>
    <property type="match status" value="1"/>
</dbReference>
<accession>A0A4V3W7J7</accession>
<evidence type="ECO:0000313" key="3">
    <source>
        <dbReference type="Proteomes" id="UP000310754"/>
    </source>
</evidence>
<evidence type="ECO:0000259" key="1">
    <source>
        <dbReference type="PROSITE" id="PS50887"/>
    </source>
</evidence>
<reference evidence="2 3" key="1">
    <citation type="submission" date="2019-04" db="EMBL/GenBank/DDBJ databases">
        <title>Rhizobium terrae sp. nov., isolated from a paddy soil.</title>
        <authorList>
            <person name="Lin S.-Y."/>
            <person name="Hameed A."/>
            <person name="Huang H.-I."/>
            <person name="Young C.-C."/>
        </authorList>
    </citation>
    <scope>NUCLEOTIDE SEQUENCE [LARGE SCALE GENOMIC DNA]</scope>
    <source>
        <strain evidence="2 3">CC-HIH110</strain>
    </source>
</reference>
<dbReference type="PANTHER" id="PTHR46663">
    <property type="entry name" value="DIGUANYLATE CYCLASE DGCT-RELATED"/>
    <property type="match status" value="1"/>
</dbReference>
<dbReference type="SMART" id="SM00267">
    <property type="entry name" value="GGDEF"/>
    <property type="match status" value="1"/>
</dbReference>
<dbReference type="RefSeq" id="WP_190236965.1">
    <property type="nucleotide sequence ID" value="NZ_SSOA01000012.1"/>
</dbReference>
<organism evidence="2 3">
    <name type="scientific">Allorhizobium terrae</name>
    <dbReference type="NCBI Taxonomy" id="1848972"/>
    <lineage>
        <taxon>Bacteria</taxon>
        <taxon>Pseudomonadati</taxon>
        <taxon>Pseudomonadota</taxon>
        <taxon>Alphaproteobacteria</taxon>
        <taxon>Hyphomicrobiales</taxon>
        <taxon>Rhizobiaceae</taxon>
        <taxon>Rhizobium/Agrobacterium group</taxon>
        <taxon>Allorhizobium</taxon>
    </lineage>
</organism>
<dbReference type="SUPFAM" id="SSF55073">
    <property type="entry name" value="Nucleotide cyclase"/>
    <property type="match status" value="1"/>
</dbReference>
<sequence length="300" mass="33434">MIDARAEVENSNIIMRAFDHLPLAVIVYDKSGRFYYMNDMFRELYDLGGADNQIESIADILNGGLLTGWEVDSASYLATVLDDLEKKGEHRHQIEVKGRIISIHDVMIDGQLIISTQKDMTAQIKLEREIAYLASHDMMTGLANRVSFEAQLSQSIRVSRQSDERFTVLMADLDRFKHINDTHGHGAGDQVLKEIACRFRASLGHSDFVARLGGDEFIFLCRGNEDRAEVLASRLASAGQQPIRYDGTILSVGVSVGYAVFPDHGENQEALLRAADHALYQAKAIGNGVFMRYQPPDKVA</sequence>
<dbReference type="Proteomes" id="UP000310754">
    <property type="component" value="Unassembled WGS sequence"/>
</dbReference>
<gene>
    <name evidence="2" type="ORF">E6C51_17725</name>
</gene>
<dbReference type="GO" id="GO:0003824">
    <property type="term" value="F:catalytic activity"/>
    <property type="evidence" value="ECO:0007669"/>
    <property type="project" value="UniProtKB-ARBA"/>
</dbReference>
<dbReference type="InterPro" id="IPR052163">
    <property type="entry name" value="DGC-Regulatory_Protein"/>
</dbReference>
<dbReference type="Pfam" id="PF00990">
    <property type="entry name" value="GGDEF"/>
    <property type="match status" value="1"/>
</dbReference>
<dbReference type="PROSITE" id="PS50887">
    <property type="entry name" value="GGDEF"/>
    <property type="match status" value="1"/>
</dbReference>
<dbReference type="EMBL" id="SSOA01000012">
    <property type="protein sequence ID" value="THF47557.1"/>
    <property type="molecule type" value="Genomic_DNA"/>
</dbReference>
<dbReference type="NCBIfam" id="TIGR00254">
    <property type="entry name" value="GGDEF"/>
    <property type="match status" value="1"/>
</dbReference>
<dbReference type="InterPro" id="IPR043128">
    <property type="entry name" value="Rev_trsase/Diguanyl_cyclase"/>
</dbReference>
<dbReference type="FunFam" id="3.30.70.270:FF:000001">
    <property type="entry name" value="Diguanylate cyclase domain protein"/>
    <property type="match status" value="1"/>
</dbReference>
<dbReference type="CDD" id="cd01949">
    <property type="entry name" value="GGDEF"/>
    <property type="match status" value="1"/>
</dbReference>
<keyword evidence="3" id="KW-1185">Reference proteome</keyword>